<dbReference type="Proteomes" id="UP000293902">
    <property type="component" value="Chromosome"/>
</dbReference>
<evidence type="ECO:0000256" key="1">
    <source>
        <dbReference type="SAM" id="Phobius"/>
    </source>
</evidence>
<keyword evidence="2" id="KW-0732">Signal</keyword>
<accession>A0A328FB80</accession>
<protein>
    <recommendedName>
        <fullName evidence="7">t-SNARE coiled-coil homology domain-containing protein</fullName>
    </recommendedName>
</protein>
<feature type="transmembrane region" description="Helical" evidence="1">
    <location>
        <begin position="95"/>
        <end position="116"/>
    </location>
</feature>
<keyword evidence="6" id="KW-1185">Reference proteome</keyword>
<dbReference type="EMBL" id="QLNI01000021">
    <property type="protein sequence ID" value="RAM01901.1"/>
    <property type="molecule type" value="Genomic_DNA"/>
</dbReference>
<dbReference type="Proteomes" id="UP000248798">
    <property type="component" value="Unassembled WGS sequence"/>
</dbReference>
<dbReference type="AlphaFoldDB" id="A0A328FB80"/>
<keyword evidence="1" id="KW-1133">Transmembrane helix</keyword>
<sequence length="180" mass="20803">MFELIKYKVIIALGLLPGLFFCSAVHAVETAPRISDREIVESLTELKQGQKNLNQRIDDLIYNMDKRFEAMDKRFDSIDKRFETVDKRFEAMHNMILTLFCSVMALVIALMGYMVWDRKTAQQPLRSKMLKLEENYHEVNTLLEIQNPSGPVVARILASFRKLAETDEKVAAILKTYSLL</sequence>
<evidence type="ECO:0000313" key="5">
    <source>
        <dbReference type="Proteomes" id="UP000248798"/>
    </source>
</evidence>
<evidence type="ECO:0000313" key="3">
    <source>
        <dbReference type="EMBL" id="QBH13713.1"/>
    </source>
</evidence>
<evidence type="ECO:0000256" key="2">
    <source>
        <dbReference type="SAM" id="SignalP"/>
    </source>
</evidence>
<gene>
    <name evidence="4" type="ORF">DO021_11580</name>
    <name evidence="3" type="ORF">EYB58_12755</name>
</gene>
<reference evidence="4 5" key="1">
    <citation type="submission" date="2018-06" db="EMBL/GenBank/DDBJ databases">
        <title>Complete Genome Sequence of Desulfobacter hydrogenophilus (DSM3380).</title>
        <authorList>
            <person name="Marietou A."/>
            <person name="Schreiber L."/>
            <person name="Marshall I."/>
            <person name="Jorgensen B."/>
        </authorList>
    </citation>
    <scope>NUCLEOTIDE SEQUENCE [LARGE SCALE GENOMIC DNA]</scope>
    <source>
        <strain evidence="4 5">DSM 3380</strain>
    </source>
</reference>
<reference evidence="3 6" key="2">
    <citation type="submission" date="2019-02" db="EMBL/GenBank/DDBJ databases">
        <title>Complete genome sequence of Desulfobacter hydrogenophilus AcRS1.</title>
        <authorList>
            <person name="Marietou A."/>
            <person name="Lund M.B."/>
            <person name="Marshall I.P.G."/>
            <person name="Schreiber L."/>
            <person name="Jorgensen B."/>
        </authorList>
    </citation>
    <scope>NUCLEOTIDE SEQUENCE [LARGE SCALE GENOMIC DNA]</scope>
    <source>
        <strain evidence="3 6">AcRS1</strain>
    </source>
</reference>
<keyword evidence="1" id="KW-0472">Membrane</keyword>
<dbReference type="Gene3D" id="3.90.20.10">
    <property type="match status" value="1"/>
</dbReference>
<organism evidence="4 5">
    <name type="scientific">Desulfobacter hydrogenophilus</name>
    <dbReference type="NCBI Taxonomy" id="2291"/>
    <lineage>
        <taxon>Bacteria</taxon>
        <taxon>Pseudomonadati</taxon>
        <taxon>Thermodesulfobacteriota</taxon>
        <taxon>Desulfobacteria</taxon>
        <taxon>Desulfobacterales</taxon>
        <taxon>Desulfobacteraceae</taxon>
        <taxon>Desulfobacter</taxon>
    </lineage>
</organism>
<dbReference type="EMBL" id="CP036313">
    <property type="protein sequence ID" value="QBH13713.1"/>
    <property type="molecule type" value="Genomic_DNA"/>
</dbReference>
<name>A0A328FB80_9BACT</name>
<feature type="signal peptide" evidence="2">
    <location>
        <begin position="1"/>
        <end position="27"/>
    </location>
</feature>
<proteinExistence type="predicted"/>
<evidence type="ECO:0000313" key="6">
    <source>
        <dbReference type="Proteomes" id="UP000293902"/>
    </source>
</evidence>
<keyword evidence="1" id="KW-0812">Transmembrane</keyword>
<dbReference type="RefSeq" id="WP_111956810.1">
    <property type="nucleotide sequence ID" value="NZ_CP036313.1"/>
</dbReference>
<dbReference type="OrthoDB" id="5419575at2"/>
<feature type="chain" id="PRO_5030062902" description="t-SNARE coiled-coil homology domain-containing protein" evidence="2">
    <location>
        <begin position="28"/>
        <end position="180"/>
    </location>
</feature>
<evidence type="ECO:0000313" key="4">
    <source>
        <dbReference type="EMBL" id="RAM01901.1"/>
    </source>
</evidence>
<evidence type="ECO:0008006" key="7">
    <source>
        <dbReference type="Google" id="ProtNLM"/>
    </source>
</evidence>